<dbReference type="EMBL" id="AWVF01000296">
    <property type="protein sequence ID" value="ERJ92263.1"/>
    <property type="molecule type" value="Genomic_DNA"/>
</dbReference>
<evidence type="ECO:0000313" key="1">
    <source>
        <dbReference type="EMBL" id="ERJ92263.1"/>
    </source>
</evidence>
<dbReference type="PATRIC" id="fig|411473.3.peg.2061"/>
<evidence type="ECO:0000313" key="2">
    <source>
        <dbReference type="Proteomes" id="UP000016662"/>
    </source>
</evidence>
<gene>
    <name evidence="1" type="ORF">RUMCAL_02470</name>
</gene>
<name>U2LYU2_9FIRM</name>
<sequence>MQRVAFCIGGSLCNFIGKGSNAGNLCVLSGKVDVCDQLKRYFRRYAGSAQRKDVCELWLN</sequence>
<dbReference type="HOGENOM" id="CLU_2938973_0_0_9"/>
<keyword evidence="2" id="KW-1185">Reference proteome</keyword>
<comment type="caution">
    <text evidence="1">The sequence shown here is derived from an EMBL/GenBank/DDBJ whole genome shotgun (WGS) entry which is preliminary data.</text>
</comment>
<reference evidence="1 2" key="1">
    <citation type="submission" date="2013-07" db="EMBL/GenBank/DDBJ databases">
        <authorList>
            <person name="Weinstock G."/>
            <person name="Sodergren E."/>
            <person name="Wylie T."/>
            <person name="Fulton L."/>
            <person name="Fulton R."/>
            <person name="Fronick C."/>
            <person name="O'Laughlin M."/>
            <person name="Godfrey J."/>
            <person name="Miner T."/>
            <person name="Herter B."/>
            <person name="Appelbaum E."/>
            <person name="Cordes M."/>
            <person name="Lek S."/>
            <person name="Wollam A."/>
            <person name="Pepin K.H."/>
            <person name="Palsikar V.B."/>
            <person name="Mitreva M."/>
            <person name="Wilson R.K."/>
        </authorList>
    </citation>
    <scope>NUCLEOTIDE SEQUENCE [LARGE SCALE GENOMIC DNA]</scope>
    <source>
        <strain evidence="1 2">ATCC 27760</strain>
    </source>
</reference>
<dbReference type="STRING" id="411473.RUMCAL_02470"/>
<accession>U2LYU2</accession>
<proteinExistence type="predicted"/>
<dbReference type="AlphaFoldDB" id="U2LYU2"/>
<protein>
    <submittedName>
        <fullName evidence="1">Uncharacterized protein</fullName>
    </submittedName>
</protein>
<dbReference type="Proteomes" id="UP000016662">
    <property type="component" value="Unassembled WGS sequence"/>
</dbReference>
<organism evidence="1 2">
    <name type="scientific">Ruminococcus callidus ATCC 27760</name>
    <dbReference type="NCBI Taxonomy" id="411473"/>
    <lineage>
        <taxon>Bacteria</taxon>
        <taxon>Bacillati</taxon>
        <taxon>Bacillota</taxon>
        <taxon>Clostridia</taxon>
        <taxon>Eubacteriales</taxon>
        <taxon>Oscillospiraceae</taxon>
        <taxon>Ruminococcus</taxon>
    </lineage>
</organism>